<name>A0AAV7JM94_9METZ</name>
<evidence type="ECO:0000259" key="8">
    <source>
        <dbReference type="PROSITE" id="PS51328"/>
    </source>
</evidence>
<dbReference type="PANTHER" id="PTHR12223">
    <property type="entry name" value="VESICULAR MANNOSE-BINDING LECTIN"/>
    <property type="match status" value="1"/>
</dbReference>
<feature type="signal peptide" evidence="7">
    <location>
        <begin position="1"/>
        <end position="20"/>
    </location>
</feature>
<evidence type="ECO:0000256" key="1">
    <source>
        <dbReference type="ARBA" id="ARBA00004479"/>
    </source>
</evidence>
<dbReference type="InterPro" id="IPR013320">
    <property type="entry name" value="ConA-like_dom_sf"/>
</dbReference>
<evidence type="ECO:0000256" key="7">
    <source>
        <dbReference type="SAM" id="SignalP"/>
    </source>
</evidence>
<evidence type="ECO:0000256" key="4">
    <source>
        <dbReference type="ARBA" id="ARBA00022989"/>
    </source>
</evidence>
<comment type="subcellular location">
    <subcellularLocation>
        <location evidence="1">Membrane</location>
        <topology evidence="1">Single-pass type I membrane protein</topology>
    </subcellularLocation>
</comment>
<keyword evidence="5 6" id="KW-0472">Membrane</keyword>
<dbReference type="Proteomes" id="UP001165289">
    <property type="component" value="Unassembled WGS sequence"/>
</dbReference>
<organism evidence="9 10">
    <name type="scientific">Oopsacas minuta</name>
    <dbReference type="NCBI Taxonomy" id="111878"/>
    <lineage>
        <taxon>Eukaryota</taxon>
        <taxon>Metazoa</taxon>
        <taxon>Porifera</taxon>
        <taxon>Hexactinellida</taxon>
        <taxon>Hexasterophora</taxon>
        <taxon>Lyssacinosida</taxon>
        <taxon>Leucopsacidae</taxon>
        <taxon>Oopsacas</taxon>
    </lineage>
</organism>
<evidence type="ECO:0000256" key="5">
    <source>
        <dbReference type="ARBA" id="ARBA00023136"/>
    </source>
</evidence>
<keyword evidence="2 6" id="KW-0812">Transmembrane</keyword>
<keyword evidence="3 7" id="KW-0732">Signal</keyword>
<evidence type="ECO:0000256" key="2">
    <source>
        <dbReference type="ARBA" id="ARBA00022692"/>
    </source>
</evidence>
<dbReference type="SUPFAM" id="SSF49899">
    <property type="entry name" value="Concanavalin A-like lectins/glucanases"/>
    <property type="match status" value="1"/>
</dbReference>
<evidence type="ECO:0000256" key="3">
    <source>
        <dbReference type="ARBA" id="ARBA00022729"/>
    </source>
</evidence>
<protein>
    <submittedName>
        <fullName evidence="9">Vesicular integral-membrane protein VIP36-like</fullName>
    </submittedName>
</protein>
<evidence type="ECO:0000256" key="6">
    <source>
        <dbReference type="SAM" id="Phobius"/>
    </source>
</evidence>
<dbReference type="GO" id="GO:0030134">
    <property type="term" value="C:COPII-coated ER to Golgi transport vesicle"/>
    <property type="evidence" value="ECO:0007669"/>
    <property type="project" value="TreeGrafter"/>
</dbReference>
<feature type="domain" description="L-type lectin-like" evidence="8">
    <location>
        <begin position="31"/>
        <end position="252"/>
    </location>
</feature>
<evidence type="ECO:0000313" key="9">
    <source>
        <dbReference type="EMBL" id="KAI6649505.1"/>
    </source>
</evidence>
<dbReference type="InterPro" id="IPR051136">
    <property type="entry name" value="Intracellular_Lectin-GPT"/>
</dbReference>
<keyword evidence="4 6" id="KW-1133">Transmembrane helix</keyword>
<dbReference type="EMBL" id="JAKMXF010000321">
    <property type="protein sequence ID" value="KAI6649505.1"/>
    <property type="molecule type" value="Genomic_DNA"/>
</dbReference>
<keyword evidence="10" id="KW-1185">Reference proteome</keyword>
<dbReference type="InterPro" id="IPR005052">
    <property type="entry name" value="Lectin_leg"/>
</dbReference>
<dbReference type="GO" id="GO:0005789">
    <property type="term" value="C:endoplasmic reticulum membrane"/>
    <property type="evidence" value="ECO:0007669"/>
    <property type="project" value="TreeGrafter"/>
</dbReference>
<dbReference type="GO" id="GO:0005537">
    <property type="term" value="F:D-mannose binding"/>
    <property type="evidence" value="ECO:0007669"/>
    <property type="project" value="TreeGrafter"/>
</dbReference>
<dbReference type="GO" id="GO:0005793">
    <property type="term" value="C:endoplasmic reticulum-Golgi intermediate compartment"/>
    <property type="evidence" value="ECO:0007669"/>
    <property type="project" value="TreeGrafter"/>
</dbReference>
<comment type="caution">
    <text evidence="9">The sequence shown here is derived from an EMBL/GenBank/DDBJ whole genome shotgun (WGS) entry which is preliminary data.</text>
</comment>
<feature type="chain" id="PRO_5043406484" evidence="7">
    <location>
        <begin position="21"/>
        <end position="390"/>
    </location>
</feature>
<feature type="transmembrane region" description="Helical" evidence="6">
    <location>
        <begin position="296"/>
        <end position="317"/>
    </location>
</feature>
<evidence type="ECO:0000313" key="10">
    <source>
        <dbReference type="Proteomes" id="UP001165289"/>
    </source>
</evidence>
<dbReference type="PROSITE" id="PS51328">
    <property type="entry name" value="L_LECTIN_LIKE"/>
    <property type="match status" value="1"/>
</dbReference>
<dbReference type="Pfam" id="PF03388">
    <property type="entry name" value="Lectin_leg-like"/>
    <property type="match status" value="1"/>
</dbReference>
<accession>A0AAV7JM94</accession>
<dbReference type="Gene3D" id="2.60.120.200">
    <property type="match status" value="1"/>
</dbReference>
<sequence length="390" mass="44563">MKMLCFVFIILSLFYSQVLTERETEMKDFPTFFRKEHSLVRPYQGRGMQVANWDYTGTTLITNDFVRLTPDRQGRRGSIWNIIPVTYKDWEVHIQIHIHGSGRTLFGDGLAFWYTKEKSQEGGLFGSKDYFSGVGIFFDTFQNNVYSNQEFPYISASVFNGSSKYDSHLDGRDSMLAGCHCKLRGKDSVIFSISYIADQLALSYDLDGSDNWKMCFYQQDISLPTGYFFGVSSATGDLADNHDVISIKSYEVDATSLNIETPSIPADEIVPSAKQNRNRPKFNTSETLFSSRTYKIFTFLALFLLIIAIGTALALCFEEPPINFKPDLIIEKADYIMVIRVLHSFGADSKAIYNKPKYKLTPKMEEELKKVRKFNGWNGVSELSERIIRC</sequence>
<reference evidence="9 10" key="1">
    <citation type="journal article" date="2023" name="BMC Biol.">
        <title>The compact genome of the sponge Oopsacas minuta (Hexactinellida) is lacking key metazoan core genes.</title>
        <authorList>
            <person name="Santini S."/>
            <person name="Schenkelaars Q."/>
            <person name="Jourda C."/>
            <person name="Duchesne M."/>
            <person name="Belahbib H."/>
            <person name="Rocher C."/>
            <person name="Selva M."/>
            <person name="Riesgo A."/>
            <person name="Vervoort M."/>
            <person name="Leys S.P."/>
            <person name="Kodjabachian L."/>
            <person name="Le Bivic A."/>
            <person name="Borchiellini C."/>
            <person name="Claverie J.M."/>
            <person name="Renard E."/>
        </authorList>
    </citation>
    <scope>NUCLEOTIDE SEQUENCE [LARGE SCALE GENOMIC DNA]</scope>
    <source>
        <strain evidence="9">SPO-2</strain>
    </source>
</reference>
<proteinExistence type="predicted"/>
<dbReference type="AlphaFoldDB" id="A0AAV7JM94"/>
<dbReference type="GO" id="GO:0000139">
    <property type="term" value="C:Golgi membrane"/>
    <property type="evidence" value="ECO:0007669"/>
    <property type="project" value="TreeGrafter"/>
</dbReference>
<dbReference type="PANTHER" id="PTHR12223:SF45">
    <property type="entry name" value="RE50040P"/>
    <property type="match status" value="1"/>
</dbReference>
<dbReference type="GO" id="GO:0006888">
    <property type="term" value="P:endoplasmic reticulum to Golgi vesicle-mediated transport"/>
    <property type="evidence" value="ECO:0007669"/>
    <property type="project" value="TreeGrafter"/>
</dbReference>
<gene>
    <name evidence="9" type="ORF">LOD99_11870</name>
</gene>